<dbReference type="Proteomes" id="UP000230233">
    <property type="component" value="Chromosome V"/>
</dbReference>
<evidence type="ECO:0008006" key="4">
    <source>
        <dbReference type="Google" id="ProtNLM"/>
    </source>
</evidence>
<dbReference type="Gene3D" id="1.20.1070.10">
    <property type="entry name" value="Rhodopsin 7-helix transmembrane proteins"/>
    <property type="match status" value="1"/>
</dbReference>
<evidence type="ECO:0000313" key="2">
    <source>
        <dbReference type="EMBL" id="PIC24015.1"/>
    </source>
</evidence>
<protein>
    <recommendedName>
        <fullName evidence="4">G-protein coupled receptors family 1 profile domain-containing protein</fullName>
    </recommendedName>
</protein>
<dbReference type="AlphaFoldDB" id="A0A2G5T9D6"/>
<name>A0A2G5T9D6_9PELO</name>
<keyword evidence="1" id="KW-0812">Transmembrane</keyword>
<feature type="transmembrane region" description="Helical" evidence="1">
    <location>
        <begin position="245"/>
        <end position="269"/>
    </location>
</feature>
<dbReference type="Pfam" id="PF10327">
    <property type="entry name" value="7TM_GPCR_Sri"/>
    <property type="match status" value="1"/>
</dbReference>
<comment type="caution">
    <text evidence="2">The sequence shown here is derived from an EMBL/GenBank/DDBJ whole genome shotgun (WGS) entry which is preliminary data.</text>
</comment>
<keyword evidence="1" id="KW-1133">Transmembrane helix</keyword>
<dbReference type="EMBL" id="PDUG01000005">
    <property type="protein sequence ID" value="PIC24015.1"/>
    <property type="molecule type" value="Genomic_DNA"/>
</dbReference>
<feature type="transmembrane region" description="Helical" evidence="1">
    <location>
        <begin position="48"/>
        <end position="67"/>
    </location>
</feature>
<accession>A0A2G5T9D6</accession>
<evidence type="ECO:0000313" key="3">
    <source>
        <dbReference type="Proteomes" id="UP000230233"/>
    </source>
</evidence>
<evidence type="ECO:0000256" key="1">
    <source>
        <dbReference type="SAM" id="Phobius"/>
    </source>
</evidence>
<sequence>MKVDLHPQLPAVLTVLLDISGTVDICTNSLVVYLIIFKSPALKSFRYYLLYSQLNTAVVDVYLAFLMKPVPIFPAMGGYTTGILATWFGISSHVQMTIMIFNMGMQAVAIFQTFLAKHQAIVSIDRRRVLRKLFYWGLVGIGYFLTIVTIVLYYLGDISKEQQVEYIRKNIPELEQILMSHPSLDIYDRNANPLILYACCMLFFGPVLGFTSVSVLSFDIILILRRHKSVSSNRNIKQHRDIFRSIFAQFLVISFCFLPPTTVIIFIIFEVPNTQELMSQKKILSAKHFEDHGI</sequence>
<organism evidence="2 3">
    <name type="scientific">Caenorhabditis nigoni</name>
    <dbReference type="NCBI Taxonomy" id="1611254"/>
    <lineage>
        <taxon>Eukaryota</taxon>
        <taxon>Metazoa</taxon>
        <taxon>Ecdysozoa</taxon>
        <taxon>Nematoda</taxon>
        <taxon>Chromadorea</taxon>
        <taxon>Rhabditida</taxon>
        <taxon>Rhabditina</taxon>
        <taxon>Rhabditomorpha</taxon>
        <taxon>Rhabditoidea</taxon>
        <taxon>Rhabditidae</taxon>
        <taxon>Peloderinae</taxon>
        <taxon>Caenorhabditis</taxon>
    </lineage>
</organism>
<feature type="transmembrane region" description="Helical" evidence="1">
    <location>
        <begin position="194"/>
        <end position="224"/>
    </location>
</feature>
<dbReference type="PANTHER" id="PTHR45830:SF12">
    <property type="entry name" value="G_PROTEIN_RECEP_F1_2 DOMAIN-CONTAINING PROTEIN-RELATED"/>
    <property type="match status" value="1"/>
</dbReference>
<proteinExistence type="predicted"/>
<feature type="transmembrane region" description="Helical" evidence="1">
    <location>
        <begin position="133"/>
        <end position="155"/>
    </location>
</feature>
<dbReference type="OrthoDB" id="5862349at2759"/>
<keyword evidence="1" id="KW-0472">Membrane</keyword>
<dbReference type="SUPFAM" id="SSF81321">
    <property type="entry name" value="Family A G protein-coupled receptor-like"/>
    <property type="match status" value="1"/>
</dbReference>
<dbReference type="STRING" id="1611254.A0A2G5T9D6"/>
<dbReference type="InterPro" id="IPR019429">
    <property type="entry name" value="7TM_GPCR_serpentine_rcpt_Sri"/>
</dbReference>
<reference evidence="3" key="1">
    <citation type="submission" date="2017-10" db="EMBL/GenBank/DDBJ databases">
        <title>Rapid genome shrinkage in a self-fertile nematode reveals novel sperm competition proteins.</title>
        <authorList>
            <person name="Yin D."/>
            <person name="Schwarz E.M."/>
            <person name="Thomas C.G."/>
            <person name="Felde R.L."/>
            <person name="Korf I.F."/>
            <person name="Cutter A.D."/>
            <person name="Schartner C.M."/>
            <person name="Ralston E.J."/>
            <person name="Meyer B.J."/>
            <person name="Haag E.S."/>
        </authorList>
    </citation>
    <scope>NUCLEOTIDE SEQUENCE [LARGE SCALE GENOMIC DNA]</scope>
    <source>
        <strain evidence="3">JU1422</strain>
    </source>
</reference>
<feature type="transmembrane region" description="Helical" evidence="1">
    <location>
        <begin position="12"/>
        <end position="36"/>
    </location>
</feature>
<keyword evidence="3" id="KW-1185">Reference proteome</keyword>
<dbReference type="PANTHER" id="PTHR45830">
    <property type="entry name" value="SERPENTINE RECEPTOR, CLASS I"/>
    <property type="match status" value="1"/>
</dbReference>
<gene>
    <name evidence="2" type="primary">Cnig_chr_V.g17505</name>
    <name evidence="2" type="ORF">B9Z55_017505</name>
</gene>